<feature type="compositionally biased region" description="Basic and acidic residues" evidence="9">
    <location>
        <begin position="232"/>
        <end position="253"/>
    </location>
</feature>
<evidence type="ECO:0000256" key="3">
    <source>
        <dbReference type="ARBA" id="ARBA00022723"/>
    </source>
</evidence>
<evidence type="ECO:0000313" key="12">
    <source>
        <dbReference type="Proteomes" id="UP001142055"/>
    </source>
</evidence>
<evidence type="ECO:0000256" key="5">
    <source>
        <dbReference type="ARBA" id="ARBA00022753"/>
    </source>
</evidence>
<dbReference type="OMA" id="FICEYCH"/>
<evidence type="ECO:0000256" key="2">
    <source>
        <dbReference type="ARBA" id="ARBA00022553"/>
    </source>
</evidence>
<accession>A0A9Q0RL89</accession>
<reference evidence="11" key="1">
    <citation type="submission" date="2022-12" db="EMBL/GenBank/DDBJ databases">
        <title>Genome assemblies of Blomia tropicalis.</title>
        <authorList>
            <person name="Cui Y."/>
        </authorList>
    </citation>
    <scope>NUCLEOTIDE SEQUENCE</scope>
    <source>
        <tissue evidence="11">Adult mites</tissue>
    </source>
</reference>
<sequence length="658" mass="75360">MDSIIRLASSLSNIEDFARDIYIKSNLTIELDQVVKKLIEDNGSNYGNDNRILMETPTVSLLCDILEAILLHGIKEKLSSRMSNVFGGNSSQKNSFSLDFWPIVTILCHNEESRHLRELSSISTDIGRCRAWLRSSLNESLFRSYFDALICDSSLLNSFYRSSAYIRDSQHTEIMRQLIIDMERYIFHLSIDNVDLNCWSSNTLKFLGISIAKDDSLVVTALDAIHLINEDGKHSTNRTPEKSPSRQLEKGVDYSENVEQITVTAEPIDIEPKSINDKEQCSFEYDDPVIQSSVKHNDEDSTSQEDNSDTIEKDNMFAGNSLSVNSGWSSQPAMIPDESYDAILESYSSRAVLSSTPDINDVRYSLSCNMNGQMNTESCKYSSSLSSENDFEIIPKNVILDNTNADNQRFFEQLSKIAQEQGLDEQDYKCHSCGRPIGMIYGKSRLCHVDGCLYCIECNTDDESIIPAQIIYNWNFTKLPVSKQNKKRLLTIETEPIFDIKLLSPLLYTMIDEMAEVLNLRTQLFFLHAYLFTCQESVALKMRKMVWPREHLFEHIHLYSINDLVQVYNNTLANTLRQVIAFARKHILNCSLCKLKGYYCEICKGPQILYPFDTDSTRRCENCKSVFHIKCFDEKYDKHSCPKCLRIAKKQNIQSLKD</sequence>
<keyword evidence="5" id="KW-0967">Endosome</keyword>
<evidence type="ECO:0000313" key="11">
    <source>
        <dbReference type="EMBL" id="KAJ6218466.1"/>
    </source>
</evidence>
<organism evidence="11 12">
    <name type="scientific">Blomia tropicalis</name>
    <name type="common">Mite</name>
    <dbReference type="NCBI Taxonomy" id="40697"/>
    <lineage>
        <taxon>Eukaryota</taxon>
        <taxon>Metazoa</taxon>
        <taxon>Ecdysozoa</taxon>
        <taxon>Arthropoda</taxon>
        <taxon>Chelicerata</taxon>
        <taxon>Arachnida</taxon>
        <taxon>Acari</taxon>
        <taxon>Acariformes</taxon>
        <taxon>Sarcoptiformes</taxon>
        <taxon>Astigmata</taxon>
        <taxon>Glycyphagoidea</taxon>
        <taxon>Echimyopodidae</taxon>
        <taxon>Blomia</taxon>
    </lineage>
</organism>
<feature type="region of interest" description="Disordered" evidence="9">
    <location>
        <begin position="232"/>
        <end position="255"/>
    </location>
</feature>
<keyword evidence="3" id="KW-0479">Metal-binding</keyword>
<evidence type="ECO:0000259" key="10">
    <source>
        <dbReference type="PROSITE" id="PS50826"/>
    </source>
</evidence>
<dbReference type="PROSITE" id="PS50826">
    <property type="entry name" value="RUN"/>
    <property type="match status" value="1"/>
</dbReference>
<keyword evidence="2" id="KW-0597">Phosphoprotein</keyword>
<dbReference type="InterPro" id="IPR051366">
    <property type="entry name" value="DEF8"/>
</dbReference>
<dbReference type="Pfam" id="PF13901">
    <property type="entry name" value="RH_dom"/>
    <property type="match status" value="1"/>
</dbReference>
<dbReference type="GO" id="GO:0008270">
    <property type="term" value="F:zinc ion binding"/>
    <property type="evidence" value="ECO:0007669"/>
    <property type="project" value="UniProtKB-KW"/>
</dbReference>
<keyword evidence="4" id="KW-0677">Repeat</keyword>
<keyword evidence="12" id="KW-1185">Reference proteome</keyword>
<dbReference type="PANTHER" id="PTHR12326">
    <property type="entry name" value="PLECKSTRIN HOMOLOGY DOMAIN CONTAINING PROTEIN"/>
    <property type="match status" value="1"/>
</dbReference>
<dbReference type="Pfam" id="PF02759">
    <property type="entry name" value="RUN"/>
    <property type="match status" value="1"/>
</dbReference>
<dbReference type="InterPro" id="IPR004012">
    <property type="entry name" value="Run_dom"/>
</dbReference>
<dbReference type="InterPro" id="IPR037213">
    <property type="entry name" value="Run_dom_sf"/>
</dbReference>
<evidence type="ECO:0000256" key="6">
    <source>
        <dbReference type="ARBA" id="ARBA00022771"/>
    </source>
</evidence>
<evidence type="ECO:0000256" key="8">
    <source>
        <dbReference type="ARBA" id="ARBA00023006"/>
    </source>
</evidence>
<dbReference type="CDD" id="cd16448">
    <property type="entry name" value="RING-H2"/>
    <property type="match status" value="1"/>
</dbReference>
<dbReference type="GO" id="GO:0006914">
    <property type="term" value="P:autophagy"/>
    <property type="evidence" value="ECO:0007669"/>
    <property type="project" value="UniProtKB-KW"/>
</dbReference>
<keyword evidence="7" id="KW-0862">Zinc</keyword>
<name>A0A9Q0RL89_BLOTA</name>
<gene>
    <name evidence="11" type="ORF">RDWZM_009623</name>
</gene>
<keyword evidence="6" id="KW-0863">Zinc-finger</keyword>
<comment type="caution">
    <text evidence="11">The sequence shown here is derived from an EMBL/GenBank/DDBJ whole genome shotgun (WGS) entry which is preliminary data.</text>
</comment>
<dbReference type="EMBL" id="JAPWDV010000003">
    <property type="protein sequence ID" value="KAJ6218466.1"/>
    <property type="molecule type" value="Genomic_DNA"/>
</dbReference>
<keyword evidence="8" id="KW-0072">Autophagy</keyword>
<dbReference type="SUPFAM" id="SSF140741">
    <property type="entry name" value="RUN domain-like"/>
    <property type="match status" value="1"/>
</dbReference>
<proteinExistence type="predicted"/>
<dbReference type="Proteomes" id="UP001142055">
    <property type="component" value="Chromosome 3"/>
</dbReference>
<comment type="subcellular location">
    <subcellularLocation>
        <location evidence="1">Late endosome</location>
    </subcellularLocation>
</comment>
<evidence type="ECO:0000256" key="7">
    <source>
        <dbReference type="ARBA" id="ARBA00022833"/>
    </source>
</evidence>
<dbReference type="GO" id="GO:0005770">
    <property type="term" value="C:late endosome"/>
    <property type="evidence" value="ECO:0007669"/>
    <property type="project" value="UniProtKB-SubCell"/>
</dbReference>
<dbReference type="SMART" id="SM01175">
    <property type="entry name" value="DUF4206"/>
    <property type="match status" value="1"/>
</dbReference>
<evidence type="ECO:0000256" key="9">
    <source>
        <dbReference type="SAM" id="MobiDB-lite"/>
    </source>
</evidence>
<evidence type="ECO:0000256" key="4">
    <source>
        <dbReference type="ARBA" id="ARBA00022737"/>
    </source>
</evidence>
<dbReference type="InterPro" id="IPR025258">
    <property type="entry name" value="RH_dom"/>
</dbReference>
<feature type="domain" description="RUN" evidence="10">
    <location>
        <begin position="53"/>
        <end position="194"/>
    </location>
</feature>
<feature type="compositionally biased region" description="Acidic residues" evidence="9">
    <location>
        <begin position="300"/>
        <end position="309"/>
    </location>
</feature>
<dbReference type="Gene3D" id="1.20.58.900">
    <property type="match status" value="1"/>
</dbReference>
<evidence type="ECO:0000256" key="1">
    <source>
        <dbReference type="ARBA" id="ARBA00004603"/>
    </source>
</evidence>
<dbReference type="AlphaFoldDB" id="A0A9Q0RL89"/>
<feature type="region of interest" description="Disordered" evidence="9">
    <location>
        <begin position="293"/>
        <end position="313"/>
    </location>
</feature>
<dbReference type="PANTHER" id="PTHR12326:SF12">
    <property type="entry name" value="PLECKSTRIN HOMOLOGY AND RUN DOMAIN CONTAINING M1"/>
    <property type="match status" value="1"/>
</dbReference>
<protein>
    <recommendedName>
        <fullName evidence="10">RUN domain-containing protein</fullName>
    </recommendedName>
</protein>
<dbReference type="SMART" id="SM00593">
    <property type="entry name" value="RUN"/>
    <property type="match status" value="1"/>
</dbReference>